<dbReference type="Proteomes" id="UP000003490">
    <property type="component" value="Unassembled WGS sequence"/>
</dbReference>
<dbReference type="PANTHER" id="PTHR42948">
    <property type="entry name" value="TRANSPORTER"/>
    <property type="match status" value="1"/>
</dbReference>
<evidence type="ECO:0000256" key="5">
    <source>
        <dbReference type="ARBA" id="ARBA00023136"/>
    </source>
</evidence>
<proteinExistence type="inferred from homology"/>
<feature type="transmembrane region" description="Helical" evidence="7">
    <location>
        <begin position="452"/>
        <end position="473"/>
    </location>
</feature>
<dbReference type="AlphaFoldDB" id="A7VU15"/>
<evidence type="ECO:0000256" key="3">
    <source>
        <dbReference type="ARBA" id="ARBA00022692"/>
    </source>
</evidence>
<name>A7VU15_9FIRM</name>
<evidence type="ECO:0000256" key="6">
    <source>
        <dbReference type="RuleBase" id="RU003732"/>
    </source>
</evidence>
<keyword evidence="4 7" id="KW-1133">Transmembrane helix</keyword>
<keyword evidence="2 6" id="KW-0813">Transport</keyword>
<evidence type="ECO:0000256" key="2">
    <source>
        <dbReference type="ARBA" id="ARBA00022448"/>
    </source>
</evidence>
<feature type="transmembrane region" description="Helical" evidence="7">
    <location>
        <begin position="164"/>
        <end position="183"/>
    </location>
</feature>
<dbReference type="PROSITE" id="PS50267">
    <property type="entry name" value="NA_NEUROTRAN_SYMP_3"/>
    <property type="match status" value="1"/>
</dbReference>
<gene>
    <name evidence="8" type="ORF">CLOLEP_02061</name>
</gene>
<feature type="transmembrane region" description="Helical" evidence="7">
    <location>
        <begin position="328"/>
        <end position="349"/>
    </location>
</feature>
<feature type="transmembrane region" description="Helical" evidence="7">
    <location>
        <begin position="112"/>
        <end position="137"/>
    </location>
</feature>
<feature type="transmembrane region" description="Helical" evidence="7">
    <location>
        <begin position="195"/>
        <end position="213"/>
    </location>
</feature>
<dbReference type="GO" id="GO:0016020">
    <property type="term" value="C:membrane"/>
    <property type="evidence" value="ECO:0007669"/>
    <property type="project" value="UniProtKB-SubCell"/>
</dbReference>
<dbReference type="PANTHER" id="PTHR42948:SF1">
    <property type="entry name" value="TRANSPORTER"/>
    <property type="match status" value="1"/>
</dbReference>
<protein>
    <recommendedName>
        <fullName evidence="6">Transporter</fullName>
    </recommendedName>
</protein>
<dbReference type="GO" id="GO:0015293">
    <property type="term" value="F:symporter activity"/>
    <property type="evidence" value="ECO:0007669"/>
    <property type="project" value="UniProtKB-KW"/>
</dbReference>
<dbReference type="InterPro" id="IPR047218">
    <property type="entry name" value="YocR/YhdH-like"/>
</dbReference>
<evidence type="ECO:0000256" key="7">
    <source>
        <dbReference type="SAM" id="Phobius"/>
    </source>
</evidence>
<keyword evidence="3 6" id="KW-0812">Transmembrane</keyword>
<dbReference type="CDD" id="cd10336">
    <property type="entry name" value="SLC6sbd_Tyt1-Like"/>
    <property type="match status" value="1"/>
</dbReference>
<evidence type="ECO:0000313" key="8">
    <source>
        <dbReference type="EMBL" id="EDO61661.1"/>
    </source>
</evidence>
<feature type="transmembrane region" description="Helical" evidence="7">
    <location>
        <begin position="240"/>
        <end position="267"/>
    </location>
</feature>
<dbReference type="EMBL" id="ABCB02000018">
    <property type="protein sequence ID" value="EDO61661.1"/>
    <property type="molecule type" value="Genomic_DNA"/>
</dbReference>
<feature type="transmembrane region" description="Helical" evidence="7">
    <location>
        <begin position="370"/>
        <end position="392"/>
    </location>
</feature>
<comment type="subcellular location">
    <subcellularLocation>
        <location evidence="1">Membrane</location>
        <topology evidence="1">Multi-pass membrane protein</topology>
    </subcellularLocation>
</comment>
<reference evidence="8 9" key="1">
    <citation type="submission" date="2007-08" db="EMBL/GenBank/DDBJ databases">
        <title>Draft genome sequence of Clostridium leptum (DSM 753).</title>
        <authorList>
            <person name="Sudarsanam P."/>
            <person name="Ley R."/>
            <person name="Guruge J."/>
            <person name="Turnbaugh P.J."/>
            <person name="Mahowald M."/>
            <person name="Liep D."/>
            <person name="Gordon J."/>
        </authorList>
    </citation>
    <scope>NUCLEOTIDE SEQUENCE [LARGE SCALE GENOMIC DNA]</scope>
    <source>
        <strain evidence="8 9">DSM 753</strain>
    </source>
</reference>
<dbReference type="SUPFAM" id="SSF161070">
    <property type="entry name" value="SNF-like"/>
    <property type="match status" value="1"/>
</dbReference>
<comment type="caution">
    <text evidence="8">The sequence shown here is derived from an EMBL/GenBank/DDBJ whole genome shotgun (WGS) entry which is preliminary data.</text>
</comment>
<feature type="transmembrane region" description="Helical" evidence="7">
    <location>
        <begin position="412"/>
        <end position="431"/>
    </location>
</feature>
<comment type="similarity">
    <text evidence="6">Belongs to the sodium:neurotransmitter symporter (SNF) (TC 2.A.22) family.</text>
</comment>
<accession>A7VU15</accession>
<evidence type="ECO:0000256" key="1">
    <source>
        <dbReference type="ARBA" id="ARBA00004141"/>
    </source>
</evidence>
<feature type="transmembrane region" description="Helical" evidence="7">
    <location>
        <begin position="61"/>
        <end position="81"/>
    </location>
</feature>
<keyword evidence="6" id="KW-0769">Symport</keyword>
<dbReference type="InterPro" id="IPR000175">
    <property type="entry name" value="Na/ntran_symport"/>
</dbReference>
<dbReference type="PROSITE" id="PS00610">
    <property type="entry name" value="NA_NEUROTRAN_SYMP_1"/>
    <property type="match status" value="1"/>
</dbReference>
<evidence type="ECO:0000256" key="4">
    <source>
        <dbReference type="ARBA" id="ARBA00022989"/>
    </source>
</evidence>
<feature type="transmembrane region" description="Helical" evidence="7">
    <location>
        <begin position="32"/>
        <end position="49"/>
    </location>
</feature>
<dbReference type="Pfam" id="PF00209">
    <property type="entry name" value="SNF"/>
    <property type="match status" value="2"/>
</dbReference>
<dbReference type="PRINTS" id="PR00176">
    <property type="entry name" value="NANEUSMPORT"/>
</dbReference>
<dbReference type="eggNOG" id="COG0733">
    <property type="taxonomic scope" value="Bacteria"/>
</dbReference>
<dbReference type="HOGENOM" id="CLU_006855_3_0_9"/>
<dbReference type="NCBIfam" id="NF037979">
    <property type="entry name" value="Na_transp"/>
    <property type="match status" value="1"/>
</dbReference>
<reference evidence="8 9" key="2">
    <citation type="submission" date="2007-08" db="EMBL/GenBank/DDBJ databases">
        <authorList>
            <person name="Fulton L."/>
            <person name="Clifton S."/>
            <person name="Fulton B."/>
            <person name="Xu J."/>
            <person name="Minx P."/>
            <person name="Pepin K.H."/>
            <person name="Johnson M."/>
            <person name="Thiruvilangam P."/>
            <person name="Bhonagiri V."/>
            <person name="Nash W.E."/>
            <person name="Wang C."/>
            <person name="Mardis E.R."/>
            <person name="Wilson R.K."/>
        </authorList>
    </citation>
    <scope>NUCLEOTIDE SEQUENCE [LARGE SCALE GENOMIC DNA]</scope>
    <source>
        <strain evidence="8 9">DSM 753</strain>
    </source>
</reference>
<sequence length="477" mass="52456">MTLLHKIDKIYEQIVKAGGTGKMQREKFSSRLGFLLISAGCAIGLGNVWRFPYVTGEYGGAAFVLLYLFFLLALGLPVMVMEFSVGRASQKSIAKSFDVLEPKGSKWHFYKVVGIIGNYLLMMFYTTIGGWMLIYFIKTLKGDFEGQSVEQVGVIFEGITANPWLMIGAMVLVVALCLGVCSFGLQNGVEKVTKVMMVSLFAIMVVLAVHSVTMENAGTGLEFYLYPRFDKLWENGLADAVFAAMGQAFFTLSIGMGSLAIFGSYIGKERSLTGEAVSVMVLDTSVALIAGLIIFPACSAFHINPDSGPNLIFVTLPNVFNSMQGGRVWGAFFFVFMSFAAFSTIIAVFENIISCLMDLLGWSRKKAVAFNLLAIILLSLPCIFGFNLWSSFQPLGAGSNILDLEDFIVSNNILPLGSLVYVLFCTTRYGWGWDNFIEEANMGKGMKFPKWARGYMMVVVPVIILAIFIQGYFVKFG</sequence>
<feature type="transmembrane region" description="Helical" evidence="7">
    <location>
        <begin position="279"/>
        <end position="303"/>
    </location>
</feature>
<keyword evidence="5 7" id="KW-0472">Membrane</keyword>
<dbReference type="InterPro" id="IPR037272">
    <property type="entry name" value="SNS_sf"/>
</dbReference>
<organism evidence="8 9">
    <name type="scientific">[Clostridium] leptum DSM 753</name>
    <dbReference type="NCBI Taxonomy" id="428125"/>
    <lineage>
        <taxon>Bacteria</taxon>
        <taxon>Bacillati</taxon>
        <taxon>Bacillota</taxon>
        <taxon>Clostridia</taxon>
        <taxon>Eubacteriales</taxon>
        <taxon>Oscillospiraceae</taxon>
        <taxon>Oscillospiraceae incertae sedis</taxon>
    </lineage>
</organism>
<evidence type="ECO:0000313" key="9">
    <source>
        <dbReference type="Proteomes" id="UP000003490"/>
    </source>
</evidence>